<accession>C0QA25</accession>
<dbReference type="OrthoDB" id="9805604at2"/>
<reference evidence="1 2" key="1">
    <citation type="journal article" date="2009" name="Environ. Microbiol.">
        <title>Genome sequence of Desulfobacterium autotrophicum HRM2, a marine sulfate reducer oxidizing organic carbon completely to carbon dioxide.</title>
        <authorList>
            <person name="Strittmatter A.W."/>
            <person name="Liesegang H."/>
            <person name="Rabus R."/>
            <person name="Decker I."/>
            <person name="Amann J."/>
            <person name="Andres S."/>
            <person name="Henne A."/>
            <person name="Fricke W.F."/>
            <person name="Martinez-Arias R."/>
            <person name="Bartels D."/>
            <person name="Goesmann A."/>
            <person name="Krause L."/>
            <person name="Puehler A."/>
            <person name="Klenk H.P."/>
            <person name="Richter M."/>
            <person name="Schuler M."/>
            <person name="Gloeckner F.O."/>
            <person name="Meyerdierks A."/>
            <person name="Gottschalk G."/>
            <person name="Amann R."/>
        </authorList>
    </citation>
    <scope>NUCLEOTIDE SEQUENCE [LARGE SCALE GENOMIC DNA]</scope>
    <source>
        <strain evidence="2">ATCC 43914 / DSM 3382 / HRM2</strain>
    </source>
</reference>
<dbReference type="Pfam" id="PF02348">
    <property type="entry name" value="CTP_transf_3"/>
    <property type="match status" value="1"/>
</dbReference>
<dbReference type="InterPro" id="IPR050793">
    <property type="entry name" value="CMP-NeuNAc_synthase"/>
</dbReference>
<dbReference type="EMBL" id="CP001087">
    <property type="protein sequence ID" value="ACN16743.1"/>
    <property type="molecule type" value="Genomic_DNA"/>
</dbReference>
<keyword evidence="1" id="KW-0548">Nucleotidyltransferase</keyword>
<evidence type="ECO:0000313" key="1">
    <source>
        <dbReference type="EMBL" id="ACN16743.1"/>
    </source>
</evidence>
<dbReference type="HOGENOM" id="CLU_042930_1_0_7"/>
<keyword evidence="2" id="KW-1185">Reference proteome</keyword>
<evidence type="ECO:0000313" key="2">
    <source>
        <dbReference type="Proteomes" id="UP000000442"/>
    </source>
</evidence>
<dbReference type="Gene3D" id="3.90.550.10">
    <property type="entry name" value="Spore Coat Polysaccharide Biosynthesis Protein SpsA, Chain A"/>
    <property type="match status" value="1"/>
</dbReference>
<keyword evidence="1" id="KW-0808">Transferase</keyword>
<dbReference type="Proteomes" id="UP000000442">
    <property type="component" value="Chromosome"/>
</dbReference>
<dbReference type="STRING" id="177437.HRM2_36850"/>
<dbReference type="KEGG" id="dat:HRM2_36850"/>
<dbReference type="InterPro" id="IPR029044">
    <property type="entry name" value="Nucleotide-diphossugar_trans"/>
</dbReference>
<dbReference type="InterPro" id="IPR003329">
    <property type="entry name" value="Cytidylyl_trans"/>
</dbReference>
<dbReference type="EC" id="2.7.7.43" evidence="1"/>
<dbReference type="GO" id="GO:0008781">
    <property type="term" value="F:N-acylneuraminate cytidylyltransferase activity"/>
    <property type="evidence" value="ECO:0007669"/>
    <property type="project" value="UniProtKB-EC"/>
</dbReference>
<dbReference type="eggNOG" id="COG1083">
    <property type="taxonomic scope" value="Bacteria"/>
</dbReference>
<protein>
    <submittedName>
        <fullName evidence="1">NeuA</fullName>
        <ecNumber evidence="1">2.7.7.43</ecNumber>
    </submittedName>
</protein>
<dbReference type="PANTHER" id="PTHR21485">
    <property type="entry name" value="HAD SUPERFAMILY MEMBERS CMAS AND KDSC"/>
    <property type="match status" value="1"/>
</dbReference>
<sequence length="231" mass="26279">MNIAIIPARGGSKRIPDKNIKSFAGKPIIAYSIEAAKASGVFDKIIVSTDSERIADVAQKYGAEIPFMRPEEISDDHTPTAPVLLHALNKLSKKNIIPDYICCIYATAPFCTHEYIKEGFELISGKKVSSVFSVTTFPFTIFRALKINQTGNLQMFYPEHELTRSNDLPEAYHDAGQFYWLECKTFLKQKELYTEDALPVILPRYRVQDIDTTEDWETAEHMYNALQMSKR</sequence>
<dbReference type="CDD" id="cd02513">
    <property type="entry name" value="CMP-NeuAc_Synthase"/>
    <property type="match status" value="1"/>
</dbReference>
<name>C0QA25_DESAH</name>
<dbReference type="InterPro" id="IPR020039">
    <property type="entry name" value="PseF"/>
</dbReference>
<organism evidence="1 2">
    <name type="scientific">Desulforapulum autotrophicum (strain ATCC 43914 / DSM 3382 / VKM B-1955 / HRM2)</name>
    <name type="common">Desulfobacterium autotrophicum</name>
    <dbReference type="NCBI Taxonomy" id="177437"/>
    <lineage>
        <taxon>Bacteria</taxon>
        <taxon>Pseudomonadati</taxon>
        <taxon>Thermodesulfobacteriota</taxon>
        <taxon>Desulfobacteria</taxon>
        <taxon>Desulfobacterales</taxon>
        <taxon>Desulfobacteraceae</taxon>
        <taxon>Desulforapulum</taxon>
    </lineage>
</organism>
<dbReference type="RefSeq" id="WP_015905489.1">
    <property type="nucleotide sequence ID" value="NC_012108.1"/>
</dbReference>
<dbReference type="SUPFAM" id="SSF53448">
    <property type="entry name" value="Nucleotide-diphospho-sugar transferases"/>
    <property type="match status" value="1"/>
</dbReference>
<proteinExistence type="predicted"/>
<dbReference type="AlphaFoldDB" id="C0QA25"/>
<dbReference type="PANTHER" id="PTHR21485:SF6">
    <property type="entry name" value="N-ACYLNEURAMINATE CYTIDYLYLTRANSFERASE-RELATED"/>
    <property type="match status" value="1"/>
</dbReference>
<gene>
    <name evidence="1" type="primary">neuA</name>
    <name evidence="1" type="ordered locus">HRM2_36850</name>
</gene>
<dbReference type="NCBIfam" id="TIGR03584">
    <property type="entry name" value="PseF"/>
    <property type="match status" value="1"/>
</dbReference>